<dbReference type="Proteomes" id="UP000799750">
    <property type="component" value="Unassembled WGS sequence"/>
</dbReference>
<feature type="compositionally biased region" description="Low complexity" evidence="1">
    <location>
        <begin position="360"/>
        <end position="371"/>
    </location>
</feature>
<organism evidence="2 3">
    <name type="scientific">Lophium mytilinum</name>
    <dbReference type="NCBI Taxonomy" id="390894"/>
    <lineage>
        <taxon>Eukaryota</taxon>
        <taxon>Fungi</taxon>
        <taxon>Dikarya</taxon>
        <taxon>Ascomycota</taxon>
        <taxon>Pezizomycotina</taxon>
        <taxon>Dothideomycetes</taxon>
        <taxon>Pleosporomycetidae</taxon>
        <taxon>Mytilinidiales</taxon>
        <taxon>Mytilinidiaceae</taxon>
        <taxon>Lophium</taxon>
    </lineage>
</organism>
<dbReference type="GO" id="GO:0030041">
    <property type="term" value="P:actin filament polymerization"/>
    <property type="evidence" value="ECO:0007669"/>
    <property type="project" value="TreeGrafter"/>
</dbReference>
<feature type="region of interest" description="Disordered" evidence="1">
    <location>
        <begin position="141"/>
        <end position="183"/>
    </location>
</feature>
<feature type="region of interest" description="Disordered" evidence="1">
    <location>
        <begin position="448"/>
        <end position="587"/>
    </location>
</feature>
<reference evidence="2" key="1">
    <citation type="journal article" date="2020" name="Stud. Mycol.">
        <title>101 Dothideomycetes genomes: a test case for predicting lifestyles and emergence of pathogens.</title>
        <authorList>
            <person name="Haridas S."/>
            <person name="Albert R."/>
            <person name="Binder M."/>
            <person name="Bloem J."/>
            <person name="Labutti K."/>
            <person name="Salamov A."/>
            <person name="Andreopoulos B."/>
            <person name="Baker S."/>
            <person name="Barry K."/>
            <person name="Bills G."/>
            <person name="Bluhm B."/>
            <person name="Cannon C."/>
            <person name="Castanera R."/>
            <person name="Culley D."/>
            <person name="Daum C."/>
            <person name="Ezra D."/>
            <person name="Gonzalez J."/>
            <person name="Henrissat B."/>
            <person name="Kuo A."/>
            <person name="Liang C."/>
            <person name="Lipzen A."/>
            <person name="Lutzoni F."/>
            <person name="Magnuson J."/>
            <person name="Mondo S."/>
            <person name="Nolan M."/>
            <person name="Ohm R."/>
            <person name="Pangilinan J."/>
            <person name="Park H.-J."/>
            <person name="Ramirez L."/>
            <person name="Alfaro M."/>
            <person name="Sun H."/>
            <person name="Tritt A."/>
            <person name="Yoshinaga Y."/>
            <person name="Zwiers L.-H."/>
            <person name="Turgeon B."/>
            <person name="Goodwin S."/>
            <person name="Spatafora J."/>
            <person name="Crous P."/>
            <person name="Grigoriev I."/>
        </authorList>
    </citation>
    <scope>NUCLEOTIDE SEQUENCE</scope>
    <source>
        <strain evidence="2">CBS 269.34</strain>
    </source>
</reference>
<protein>
    <submittedName>
        <fullName evidence="2">Uncharacterized protein</fullName>
    </submittedName>
</protein>
<feature type="compositionally biased region" description="Basic and acidic residues" evidence="1">
    <location>
        <begin position="314"/>
        <end position="325"/>
    </location>
</feature>
<dbReference type="EMBL" id="MU004185">
    <property type="protein sequence ID" value="KAF2498342.1"/>
    <property type="molecule type" value="Genomic_DNA"/>
</dbReference>
<feature type="compositionally biased region" description="Basic residues" evidence="1">
    <location>
        <begin position="467"/>
        <end position="477"/>
    </location>
</feature>
<dbReference type="AlphaFoldDB" id="A0A6A6R1S9"/>
<dbReference type="InterPro" id="IPR051412">
    <property type="entry name" value="Formin_Homology_Diaphanous_sf"/>
</dbReference>
<feature type="compositionally biased region" description="Pro residues" evidence="1">
    <location>
        <begin position="565"/>
        <end position="585"/>
    </location>
</feature>
<evidence type="ECO:0000313" key="3">
    <source>
        <dbReference type="Proteomes" id="UP000799750"/>
    </source>
</evidence>
<sequence length="700" mass="79079">MADQAYNNALNAYYAAYAANTGQQQQYYYPAVQTAPQAAPTPLSQRVDSAGNPMPQDNSNRQVATVTTAVNMQPAQNSQVVPQSSQSVYYMIPGSDFAPAHPPAPDPYTQLVYPKNSHRFKSFGLFDALAMSLIDERKLRRTKNRASSTPTYVTLPRSYPPPTPQYQAGYPYQQQPAPQTKLAVGPSARYEGYVYQNEASPSPSRSSSATQPPAERTHEYEYFHYREQQPPPKPVPPPAPQPPPTHVMHCHVCIKCNQPRSRKFHHHFPVIPGQPTIQGTCAKCDKKERGRPRRVIRRKSIMRRKSPEERAIRIEITSPDRERGRARGRSSSSERIVVRRTRSLSRDAPRARGHSRTRITLRTSSTSPSPVREVRTRVIHRSSSTYSSPEREVIKTKTVRESVHRALDAYRSQSPFGHRPHTRSPEIEVTHFLTRESRADAERRIASHPEAFSYGHRSPSPSPPPVLRRRDRSRVRGILRSLSRTRSPPRQQESRMSKASMMVEVGGPRVQFAPPPPSPRPRSVTESSAEFWRGRSRERLYGGDAHFSRDETPPGTRLQDYNYYQPPPSRSPVPRPTPFSPPPADPVNRLELELERTRISEDQGFYRGGPGVRYIVPIRSPTPQPPPPPPAPPAPPPTKPPWEDGTDSGTSENGTVEFVDVKEVWGRDDDGKMARFLEETRTVRVPDRKGAESVMQYRDV</sequence>
<feature type="compositionally biased region" description="Basic and acidic residues" evidence="1">
    <location>
        <begin position="532"/>
        <end position="552"/>
    </location>
</feature>
<name>A0A6A6R1S9_9PEZI</name>
<feature type="region of interest" description="Disordered" evidence="1">
    <location>
        <begin position="314"/>
        <end position="373"/>
    </location>
</feature>
<evidence type="ECO:0000256" key="1">
    <source>
        <dbReference type="SAM" id="MobiDB-lite"/>
    </source>
</evidence>
<feature type="compositionally biased region" description="Pro residues" evidence="1">
    <location>
        <begin position="620"/>
        <end position="640"/>
    </location>
</feature>
<dbReference type="PANTHER" id="PTHR45691:SF18">
    <property type="entry name" value="FH2 DOMAIN-CONTAINING 1"/>
    <property type="match status" value="1"/>
</dbReference>
<gene>
    <name evidence="2" type="ORF">BU16DRAFT_579481</name>
</gene>
<dbReference type="GO" id="GO:0005884">
    <property type="term" value="C:actin filament"/>
    <property type="evidence" value="ECO:0007669"/>
    <property type="project" value="TreeGrafter"/>
</dbReference>
<keyword evidence="3" id="KW-1185">Reference proteome</keyword>
<dbReference type="PANTHER" id="PTHR45691">
    <property type="entry name" value="PROTEIN DIAPHANOUS"/>
    <property type="match status" value="1"/>
</dbReference>
<proteinExistence type="predicted"/>
<accession>A0A6A6R1S9</accession>
<evidence type="ECO:0000313" key="2">
    <source>
        <dbReference type="EMBL" id="KAF2498342.1"/>
    </source>
</evidence>
<feature type="compositionally biased region" description="Low complexity" evidence="1">
    <location>
        <begin position="478"/>
        <end position="490"/>
    </location>
</feature>
<feature type="compositionally biased region" description="Low complexity" evidence="1">
    <location>
        <begin position="165"/>
        <end position="180"/>
    </location>
</feature>
<dbReference type="OrthoDB" id="5415512at2759"/>
<feature type="region of interest" description="Disordered" evidence="1">
    <location>
        <begin position="603"/>
        <end position="660"/>
    </location>
</feature>